<keyword evidence="2" id="KW-1185">Reference proteome</keyword>
<name>A0A5M6DM06_9BACT</name>
<evidence type="ECO:0000313" key="2">
    <source>
        <dbReference type="Proteomes" id="UP000323426"/>
    </source>
</evidence>
<protein>
    <submittedName>
        <fullName evidence="1">Uncharacterized protein</fullName>
    </submittedName>
</protein>
<dbReference type="EMBL" id="VWSF01000002">
    <property type="protein sequence ID" value="KAA5548578.1"/>
    <property type="molecule type" value="Genomic_DNA"/>
</dbReference>
<comment type="caution">
    <text evidence="1">The sequence shown here is derived from an EMBL/GenBank/DDBJ whole genome shotgun (WGS) entry which is preliminary data.</text>
</comment>
<reference evidence="1 2" key="1">
    <citation type="submission" date="2019-09" db="EMBL/GenBank/DDBJ databases">
        <title>Genome sequence and assembly of Adhaeribacter sp.</title>
        <authorList>
            <person name="Chhetri G."/>
        </authorList>
    </citation>
    <scope>NUCLEOTIDE SEQUENCE [LARGE SCALE GENOMIC DNA]</scope>
    <source>
        <strain evidence="1 2">DK36</strain>
    </source>
</reference>
<organism evidence="1 2">
    <name type="scientific">Adhaeribacter rhizoryzae</name>
    <dbReference type="NCBI Taxonomy" id="2607907"/>
    <lineage>
        <taxon>Bacteria</taxon>
        <taxon>Pseudomonadati</taxon>
        <taxon>Bacteroidota</taxon>
        <taxon>Cytophagia</taxon>
        <taxon>Cytophagales</taxon>
        <taxon>Hymenobacteraceae</taxon>
        <taxon>Adhaeribacter</taxon>
    </lineage>
</organism>
<sequence>MAGCSAPRNVEGRYISRFAISGFFITSLTLKPDSTFCYQFAGDLFFDQATGKFNVNKKLLTLKYDKIKDDSSQNYYTYQDSSGQNKTVYLGLKRNPAESSRPEKLKFKNNKLYILDSVNKIVSKESGHSKRKKFLLWGDQYFRNRSYYLEKK</sequence>
<dbReference type="Proteomes" id="UP000323426">
    <property type="component" value="Unassembled WGS sequence"/>
</dbReference>
<dbReference type="RefSeq" id="WP_150086906.1">
    <property type="nucleotide sequence ID" value="NZ_VWSF01000002.1"/>
</dbReference>
<proteinExistence type="predicted"/>
<evidence type="ECO:0000313" key="1">
    <source>
        <dbReference type="EMBL" id="KAA5548578.1"/>
    </source>
</evidence>
<accession>A0A5M6DM06</accession>
<gene>
    <name evidence="1" type="ORF">F0145_03405</name>
</gene>
<dbReference type="AlphaFoldDB" id="A0A5M6DM06"/>